<evidence type="ECO:0000313" key="2">
    <source>
        <dbReference type="EMBL" id="BEV05942.1"/>
    </source>
</evidence>
<name>A0ABN7CHQ1_9FLAO</name>
<dbReference type="Proteomes" id="UP001380186">
    <property type="component" value="Chromosome"/>
</dbReference>
<keyword evidence="1" id="KW-0175">Coiled coil</keyword>
<sequence>MDNRTIQTKIGKDVIDSITLSMYEDPRIVYREYIQNSADQIDIAVENGILEDYENGIIEILIDKNNRSVSIEDNATGIESSKVENVLKNIAQSSKKRDKNKGFRGIGRLGGIAYCDKLVFETSFKGEKVKSILTWDSLKLKQIINDRSKNEEATEVIDLVTNVDIVDENENAHYFKVTLRGVNNESLLSVEDVREYLSMVAPVQYQRHFIFKDLIYEQLKNENITIDEYNIFINNDKLEKVYTTSIYEGIGHEKKKIDQITELKFFPVRDIQGDLLAYGWYGISNFEKQIPPVNIARGIRLRKGNIQIGTNDTLIKFFKEQRGNNYFFGEIFILDKELIPNARRDYFVENESLKKFEIELTKVIKEPLHKLYYFASNVRSASKKIEQLNSFKDEFEKKSNQIGFSNKEEKEKYVEKFEQLKEKAIQGEKELKRLQERIGNELDPKNKIFENIVVVDTVVDNIKIESEENKDKKVKYSTDDLSKLKRDERKLMSKVFGVIDIVLTPDLAENLKEKIKTEFR</sequence>
<dbReference type="EMBL" id="AP029022">
    <property type="protein sequence ID" value="BEV05942.1"/>
    <property type="molecule type" value="Genomic_DNA"/>
</dbReference>
<dbReference type="RefSeq" id="WP_338613336.1">
    <property type="nucleotide sequence ID" value="NZ_AP029022.1"/>
</dbReference>
<dbReference type="Pfam" id="PF13589">
    <property type="entry name" value="HATPase_c_3"/>
    <property type="match status" value="1"/>
</dbReference>
<gene>
    <name evidence="2" type="ORF">CRDW_33160</name>
</gene>
<evidence type="ECO:0000256" key="1">
    <source>
        <dbReference type="SAM" id="Coils"/>
    </source>
</evidence>
<protein>
    <submittedName>
        <fullName evidence="2">ATP-binding protein</fullName>
    </submittedName>
</protein>
<proteinExistence type="predicted"/>
<keyword evidence="3" id="KW-1185">Reference proteome</keyword>
<evidence type="ECO:0000313" key="3">
    <source>
        <dbReference type="Proteomes" id="UP001380186"/>
    </source>
</evidence>
<organism evidence="2 3">
    <name type="scientific">Chryseobacterium gambrini</name>
    <dbReference type="NCBI Taxonomy" id="373672"/>
    <lineage>
        <taxon>Bacteria</taxon>
        <taxon>Pseudomonadati</taxon>
        <taxon>Bacteroidota</taxon>
        <taxon>Flavobacteriia</taxon>
        <taxon>Flavobacteriales</taxon>
        <taxon>Weeksellaceae</taxon>
        <taxon>Chryseobacterium group</taxon>
        <taxon>Chryseobacterium</taxon>
    </lineage>
</organism>
<dbReference type="SUPFAM" id="SSF55874">
    <property type="entry name" value="ATPase domain of HSP90 chaperone/DNA topoisomerase II/histidine kinase"/>
    <property type="match status" value="1"/>
</dbReference>
<dbReference type="GO" id="GO:0005524">
    <property type="term" value="F:ATP binding"/>
    <property type="evidence" value="ECO:0007669"/>
    <property type="project" value="UniProtKB-KW"/>
</dbReference>
<feature type="coiled-coil region" evidence="1">
    <location>
        <begin position="378"/>
        <end position="437"/>
    </location>
</feature>
<accession>A0ABN7CHQ1</accession>
<reference evidence="2 3" key="1">
    <citation type="journal article" date="2020" name="Microbes Environ.">
        <title>Synthetic bacterial community of duckweed: a simple and stable system to study plant-microbe interactions.</title>
        <authorList>
            <person name="Ishizawa H."/>
            <person name="Tada M."/>
            <person name="Kuroda M."/>
            <person name="Inoue D."/>
            <person name="Futamata H."/>
            <person name="Ike M."/>
        </authorList>
    </citation>
    <scope>NUCLEOTIDE SEQUENCE [LARGE SCALE GENOMIC DNA]</scope>
    <source>
        <strain evidence="2 3">DW100</strain>
    </source>
</reference>
<keyword evidence="2" id="KW-0547">Nucleotide-binding</keyword>
<dbReference type="Gene3D" id="3.30.565.10">
    <property type="entry name" value="Histidine kinase-like ATPase, C-terminal domain"/>
    <property type="match status" value="1"/>
</dbReference>
<dbReference type="InterPro" id="IPR036890">
    <property type="entry name" value="HATPase_C_sf"/>
</dbReference>
<keyword evidence="2" id="KW-0067">ATP-binding</keyword>